<accession>A0ACC3NPU0</accession>
<organism evidence="1 2">
    <name type="scientific">Vermiconidia calcicola</name>
    <dbReference type="NCBI Taxonomy" id="1690605"/>
    <lineage>
        <taxon>Eukaryota</taxon>
        <taxon>Fungi</taxon>
        <taxon>Dikarya</taxon>
        <taxon>Ascomycota</taxon>
        <taxon>Pezizomycotina</taxon>
        <taxon>Dothideomycetes</taxon>
        <taxon>Dothideomycetidae</taxon>
        <taxon>Mycosphaerellales</taxon>
        <taxon>Extremaceae</taxon>
        <taxon>Vermiconidia</taxon>
    </lineage>
</organism>
<comment type="caution">
    <text evidence="1">The sequence shown here is derived from an EMBL/GenBank/DDBJ whole genome shotgun (WGS) entry which is preliminary data.</text>
</comment>
<evidence type="ECO:0000313" key="1">
    <source>
        <dbReference type="EMBL" id="KAK3719963.1"/>
    </source>
</evidence>
<dbReference type="Proteomes" id="UP001281147">
    <property type="component" value="Unassembled WGS sequence"/>
</dbReference>
<sequence length="66" mass="7476">MQPEYTSSDFWAYTCGEAKAARWMLVPLLLSMSSLAIMAFLALKRDPSSHELDTELEGKDKVDLHE</sequence>
<keyword evidence="2" id="KW-1185">Reference proteome</keyword>
<dbReference type="EMBL" id="JAUTXU010000024">
    <property type="protein sequence ID" value="KAK3719963.1"/>
    <property type="molecule type" value="Genomic_DNA"/>
</dbReference>
<name>A0ACC3NPU0_9PEZI</name>
<protein>
    <submittedName>
        <fullName evidence="1">Uncharacterized protein</fullName>
    </submittedName>
</protein>
<evidence type="ECO:0000313" key="2">
    <source>
        <dbReference type="Proteomes" id="UP001281147"/>
    </source>
</evidence>
<gene>
    <name evidence="1" type="ORF">LTR37_004086</name>
</gene>
<proteinExistence type="predicted"/>
<reference evidence="1" key="1">
    <citation type="submission" date="2023-07" db="EMBL/GenBank/DDBJ databases">
        <title>Black Yeasts Isolated from many extreme environments.</title>
        <authorList>
            <person name="Coleine C."/>
            <person name="Stajich J.E."/>
            <person name="Selbmann L."/>
        </authorList>
    </citation>
    <scope>NUCLEOTIDE SEQUENCE</scope>
    <source>
        <strain evidence="1">CCFEE 5714</strain>
    </source>
</reference>